<dbReference type="SUPFAM" id="SSF158221">
    <property type="entry name" value="YnzC-like"/>
    <property type="match status" value="1"/>
</dbReference>
<dbReference type="InterPro" id="IPR009242">
    <property type="entry name" value="DUF896"/>
</dbReference>
<dbReference type="AlphaFoldDB" id="A0A4P8IEJ6"/>
<dbReference type="OrthoDB" id="390105at2"/>
<protein>
    <recommendedName>
        <fullName evidence="2">UPF0291 protein AR1Y2_1623</fullName>
    </recommendedName>
</protein>
<name>A0A4P8IEJ6_9FIRM</name>
<dbReference type="PANTHER" id="PTHR37300:SF1">
    <property type="entry name" value="UPF0291 PROTEIN YNZC"/>
    <property type="match status" value="1"/>
</dbReference>
<evidence type="ECO:0000256" key="1">
    <source>
        <dbReference type="ARBA" id="ARBA00022490"/>
    </source>
</evidence>
<dbReference type="PANTHER" id="PTHR37300">
    <property type="entry name" value="UPF0291 PROTEIN CBO2609/CLC_2481"/>
    <property type="match status" value="1"/>
</dbReference>
<dbReference type="HAMAP" id="MF_01103">
    <property type="entry name" value="UPF0291"/>
    <property type="match status" value="1"/>
</dbReference>
<dbReference type="Gene3D" id="1.10.287.540">
    <property type="entry name" value="Helix hairpin bin"/>
    <property type="match status" value="1"/>
</dbReference>
<dbReference type="KEGG" id="arf:AR1Y2_1623"/>
<evidence type="ECO:0000313" key="3">
    <source>
        <dbReference type="EMBL" id="QCP35077.1"/>
    </source>
</evidence>
<proteinExistence type="inferred from homology"/>
<dbReference type="RefSeq" id="WP_137328504.1">
    <property type="nucleotide sequence ID" value="NZ_CP040058.1"/>
</dbReference>
<comment type="similarity">
    <text evidence="2">Belongs to the UPF0291 family.</text>
</comment>
<evidence type="ECO:0000256" key="2">
    <source>
        <dbReference type="HAMAP-Rule" id="MF_01103"/>
    </source>
</evidence>
<organism evidence="3 4">
    <name type="scientific">Anaerostipes rhamnosivorans</name>
    <dbReference type="NCBI Taxonomy" id="1229621"/>
    <lineage>
        <taxon>Bacteria</taxon>
        <taxon>Bacillati</taxon>
        <taxon>Bacillota</taxon>
        <taxon>Clostridia</taxon>
        <taxon>Lachnospirales</taxon>
        <taxon>Lachnospiraceae</taxon>
        <taxon>Anaerostipes</taxon>
    </lineage>
</organism>
<evidence type="ECO:0000313" key="4">
    <source>
        <dbReference type="Proteomes" id="UP000298653"/>
    </source>
</evidence>
<keyword evidence="4" id="KW-1185">Reference proteome</keyword>
<sequence length="69" mass="8061">MNEDKIRRINELYHLEKSVGLSEEEKKEQKKLRTEYIQSVRANLRGQLDNISIKNEDGSVTPLKPKGKH</sequence>
<dbReference type="GO" id="GO:0005737">
    <property type="term" value="C:cytoplasm"/>
    <property type="evidence" value="ECO:0007669"/>
    <property type="project" value="UniProtKB-SubCell"/>
</dbReference>
<dbReference type="Proteomes" id="UP000298653">
    <property type="component" value="Chromosome"/>
</dbReference>
<reference evidence="3 4" key="1">
    <citation type="submission" date="2019-05" db="EMBL/GenBank/DDBJ databases">
        <title>Complete genome sequencing of Anaerostipes rhamnosivorans.</title>
        <authorList>
            <person name="Bui T.P.N."/>
            <person name="de Vos W.M."/>
        </authorList>
    </citation>
    <scope>NUCLEOTIDE SEQUENCE [LARGE SCALE GENOMIC DNA]</scope>
    <source>
        <strain evidence="3 4">1y2</strain>
    </source>
</reference>
<accession>A0A4P8IEJ6</accession>
<dbReference type="Pfam" id="PF05979">
    <property type="entry name" value="DUF896"/>
    <property type="match status" value="1"/>
</dbReference>
<gene>
    <name evidence="3" type="ORF">AR1Y2_1623</name>
</gene>
<comment type="subcellular location">
    <subcellularLocation>
        <location evidence="2">Cytoplasm</location>
    </subcellularLocation>
</comment>
<keyword evidence="1 2" id="KW-0963">Cytoplasm</keyword>
<dbReference type="EMBL" id="CP040058">
    <property type="protein sequence ID" value="QCP35077.1"/>
    <property type="molecule type" value="Genomic_DNA"/>
</dbReference>